<evidence type="ECO:0000256" key="5">
    <source>
        <dbReference type="ARBA" id="ARBA00047422"/>
    </source>
</evidence>
<dbReference type="PANTHER" id="PTHR10629:SF52">
    <property type="entry name" value="DNA (CYTOSINE-5)-METHYLTRANSFERASE 1"/>
    <property type="match status" value="1"/>
</dbReference>
<feature type="active site" evidence="6">
    <location>
        <position position="84"/>
    </location>
</feature>
<dbReference type="Pfam" id="PF00145">
    <property type="entry name" value="DNA_methylase"/>
    <property type="match status" value="2"/>
</dbReference>
<dbReference type="CDD" id="cd00315">
    <property type="entry name" value="Cyt_C5_DNA_methylase"/>
    <property type="match status" value="1"/>
</dbReference>
<dbReference type="GO" id="GO:0003886">
    <property type="term" value="F:DNA (cytosine-5-)-methyltransferase activity"/>
    <property type="evidence" value="ECO:0007669"/>
    <property type="project" value="UniProtKB-EC"/>
</dbReference>
<dbReference type="OrthoDB" id="9813719at2"/>
<comment type="similarity">
    <text evidence="6 7">Belongs to the class I-like SAM-binding methyltransferase superfamily. C5-methyltransferase family.</text>
</comment>
<dbReference type="InterPro" id="IPR018117">
    <property type="entry name" value="C5_DNA_meth_AS"/>
</dbReference>
<evidence type="ECO:0000256" key="1">
    <source>
        <dbReference type="ARBA" id="ARBA00022603"/>
    </source>
</evidence>
<dbReference type="NCBIfam" id="TIGR00675">
    <property type="entry name" value="dcm"/>
    <property type="match status" value="1"/>
</dbReference>
<dbReference type="PRINTS" id="PR00105">
    <property type="entry name" value="C5METTRFRASE"/>
</dbReference>
<evidence type="ECO:0000256" key="7">
    <source>
        <dbReference type="RuleBase" id="RU000416"/>
    </source>
</evidence>
<dbReference type="GO" id="GO:0032259">
    <property type="term" value="P:methylation"/>
    <property type="evidence" value="ECO:0007669"/>
    <property type="project" value="UniProtKB-KW"/>
</dbReference>
<dbReference type="InterPro" id="IPR050390">
    <property type="entry name" value="C5-Methyltransferase"/>
</dbReference>
<comment type="catalytic activity">
    <reaction evidence="5 8">
        <text>a 2'-deoxycytidine in DNA + S-adenosyl-L-methionine = a 5-methyl-2'-deoxycytidine in DNA + S-adenosyl-L-homocysteine + H(+)</text>
        <dbReference type="Rhea" id="RHEA:13681"/>
        <dbReference type="Rhea" id="RHEA-COMP:11369"/>
        <dbReference type="Rhea" id="RHEA-COMP:11370"/>
        <dbReference type="ChEBI" id="CHEBI:15378"/>
        <dbReference type="ChEBI" id="CHEBI:57856"/>
        <dbReference type="ChEBI" id="CHEBI:59789"/>
        <dbReference type="ChEBI" id="CHEBI:85452"/>
        <dbReference type="ChEBI" id="CHEBI:85454"/>
        <dbReference type="EC" id="2.1.1.37"/>
    </reaction>
</comment>
<dbReference type="InterPro" id="IPR029063">
    <property type="entry name" value="SAM-dependent_MTases_sf"/>
</dbReference>
<evidence type="ECO:0000256" key="4">
    <source>
        <dbReference type="ARBA" id="ARBA00022747"/>
    </source>
</evidence>
<dbReference type="Proteomes" id="UP000182719">
    <property type="component" value="Unassembled WGS sequence"/>
</dbReference>
<dbReference type="RefSeq" id="WP_075005789.1">
    <property type="nucleotide sequence ID" value="NZ_FOAP01000003.1"/>
</dbReference>
<name>A0A1H7LAZ6_STIAU</name>
<dbReference type="PROSITE" id="PS51679">
    <property type="entry name" value="SAM_MT_C5"/>
    <property type="match status" value="1"/>
</dbReference>
<protein>
    <recommendedName>
        <fullName evidence="8">Cytosine-specific methyltransferase</fullName>
        <ecNumber evidence="8">2.1.1.37</ecNumber>
    </recommendedName>
</protein>
<dbReference type="EC" id="2.1.1.37" evidence="8"/>
<evidence type="ECO:0000256" key="6">
    <source>
        <dbReference type="PROSITE-ProRule" id="PRU01016"/>
    </source>
</evidence>
<dbReference type="PROSITE" id="PS00095">
    <property type="entry name" value="C5_MTASE_2"/>
    <property type="match status" value="1"/>
</dbReference>
<organism evidence="9 10">
    <name type="scientific">Stigmatella aurantiaca</name>
    <dbReference type="NCBI Taxonomy" id="41"/>
    <lineage>
        <taxon>Bacteria</taxon>
        <taxon>Pseudomonadati</taxon>
        <taxon>Myxococcota</taxon>
        <taxon>Myxococcia</taxon>
        <taxon>Myxococcales</taxon>
        <taxon>Cystobacterineae</taxon>
        <taxon>Archangiaceae</taxon>
        <taxon>Stigmatella</taxon>
    </lineage>
</organism>
<dbReference type="Gene3D" id="3.90.120.10">
    <property type="entry name" value="DNA Methylase, subunit A, domain 2"/>
    <property type="match status" value="1"/>
</dbReference>
<keyword evidence="10" id="KW-1185">Reference proteome</keyword>
<dbReference type="PANTHER" id="PTHR10629">
    <property type="entry name" value="CYTOSINE-SPECIFIC METHYLTRANSFERASE"/>
    <property type="match status" value="1"/>
</dbReference>
<dbReference type="PROSITE" id="PS00094">
    <property type="entry name" value="C5_MTASE_1"/>
    <property type="match status" value="1"/>
</dbReference>
<evidence type="ECO:0000313" key="10">
    <source>
        <dbReference type="Proteomes" id="UP000182719"/>
    </source>
</evidence>
<keyword evidence="2 6" id="KW-0808">Transferase</keyword>
<dbReference type="Gene3D" id="3.40.50.150">
    <property type="entry name" value="Vaccinia Virus protein VP39"/>
    <property type="match status" value="1"/>
</dbReference>
<reference evidence="10" key="1">
    <citation type="submission" date="2016-10" db="EMBL/GenBank/DDBJ databases">
        <authorList>
            <person name="Varghese N."/>
            <person name="Submissions S."/>
        </authorList>
    </citation>
    <scope>NUCLEOTIDE SEQUENCE [LARGE SCALE GENOMIC DNA]</scope>
    <source>
        <strain evidence="10">DSM 17044</strain>
    </source>
</reference>
<dbReference type="EMBL" id="FOAP01000003">
    <property type="protein sequence ID" value="SEK96183.1"/>
    <property type="molecule type" value="Genomic_DNA"/>
</dbReference>
<evidence type="ECO:0000313" key="9">
    <source>
        <dbReference type="EMBL" id="SEK96183.1"/>
    </source>
</evidence>
<dbReference type="GO" id="GO:0044027">
    <property type="term" value="P:negative regulation of gene expression via chromosomal CpG island methylation"/>
    <property type="evidence" value="ECO:0007669"/>
    <property type="project" value="TreeGrafter"/>
</dbReference>
<dbReference type="SUPFAM" id="SSF53335">
    <property type="entry name" value="S-adenosyl-L-methionine-dependent methyltransferases"/>
    <property type="match status" value="1"/>
</dbReference>
<gene>
    <name evidence="9" type="ORF">SAMN05444354_103183</name>
</gene>
<evidence type="ECO:0000256" key="8">
    <source>
        <dbReference type="RuleBase" id="RU000417"/>
    </source>
</evidence>
<sequence length="333" mass="35432">MRPARLRSRKPTLTAIELCAGAGGQAIGLDLAGFEHVAAVEIDAHACATLRLNRPQWRVLEEDLRSFSGTSFRGVDLLAGGVPCPPFSIAGKQLGADDERDLFPEALRLVEEIRPAAVMLENVRGLAAERFADYRASVLGRLERLGYVAAWRVLNASDYGVPQLRPRFILVALRPSAAEHFAWPKPHREVPTVGHAIGDLMASAGWPGAPAWVAGAQALAPTIVGGSKKHGGPDLGPTRARLEWARLGVDGLGIANAPPDAAFPVSQKPKLTVPMVARIQGFPDTWTLSGGKTAAYRQVGNAFPPPVAYAVGVSIRKALLKSLAEVPAQLRLA</sequence>
<proteinExistence type="inferred from homology"/>
<evidence type="ECO:0000256" key="2">
    <source>
        <dbReference type="ARBA" id="ARBA00022679"/>
    </source>
</evidence>
<dbReference type="AlphaFoldDB" id="A0A1H7LAZ6"/>
<keyword evidence="1 6" id="KW-0489">Methyltransferase</keyword>
<dbReference type="InterPro" id="IPR001525">
    <property type="entry name" value="C5_MeTfrase"/>
</dbReference>
<evidence type="ECO:0000256" key="3">
    <source>
        <dbReference type="ARBA" id="ARBA00022691"/>
    </source>
</evidence>
<dbReference type="GO" id="GO:0009307">
    <property type="term" value="P:DNA restriction-modification system"/>
    <property type="evidence" value="ECO:0007669"/>
    <property type="project" value="UniProtKB-KW"/>
</dbReference>
<keyword evidence="3 6" id="KW-0949">S-adenosyl-L-methionine</keyword>
<accession>A0A1H7LAZ6</accession>
<dbReference type="InterPro" id="IPR031303">
    <property type="entry name" value="C5_meth_CS"/>
</dbReference>
<dbReference type="GO" id="GO:0003677">
    <property type="term" value="F:DNA binding"/>
    <property type="evidence" value="ECO:0007669"/>
    <property type="project" value="TreeGrafter"/>
</dbReference>
<keyword evidence="4" id="KW-0680">Restriction system</keyword>